<dbReference type="InterPro" id="IPR041577">
    <property type="entry name" value="RT_RNaseH_2"/>
</dbReference>
<dbReference type="AlphaFoldDB" id="A0A8C4XGI4"/>
<sequence>SLASTRHILSSEGVAVDPEKTLAIRDYPTPMDLKSLQRFLGLVGWYHKFIPRMADIWTTECQDTVEQLKSHLQEPPVLAQPDPQLTFQVQTDASNLGLGAVLTQKIHQAEHVIAYASRALHGAELNYLTAEKECLAVVWAVEKWRHYLEGVEFEVYTDHHALTWVFNHPKTSSRLTRPRGRT</sequence>
<dbReference type="Pfam" id="PF17919">
    <property type="entry name" value="RT_RNaseH_2"/>
    <property type="match status" value="1"/>
</dbReference>
<reference evidence="3" key="2">
    <citation type="submission" date="2025-09" db="UniProtKB">
        <authorList>
            <consortium name="Ensembl"/>
        </authorList>
    </citation>
    <scope>IDENTIFICATION</scope>
</reference>
<dbReference type="Proteomes" id="UP000694620">
    <property type="component" value="Unassembled WGS sequence"/>
</dbReference>
<evidence type="ECO:0000259" key="2">
    <source>
        <dbReference type="Pfam" id="PF17919"/>
    </source>
</evidence>
<evidence type="ECO:0000313" key="4">
    <source>
        <dbReference type="Proteomes" id="UP000694620"/>
    </source>
</evidence>
<reference evidence="3" key="1">
    <citation type="submission" date="2025-08" db="UniProtKB">
        <authorList>
            <consortium name="Ensembl"/>
        </authorList>
    </citation>
    <scope>IDENTIFICATION</scope>
</reference>
<dbReference type="GeneTree" id="ENSGT01100000263500"/>
<dbReference type="PANTHER" id="PTHR37984">
    <property type="entry name" value="PROTEIN CBG26694"/>
    <property type="match status" value="1"/>
</dbReference>
<keyword evidence="4" id="KW-1185">Reference proteome</keyword>
<dbReference type="PANTHER" id="PTHR37984:SF5">
    <property type="entry name" value="PROTEIN NYNRIN-LIKE"/>
    <property type="match status" value="1"/>
</dbReference>
<dbReference type="Ensembl" id="ENSECRT00000030996.1">
    <property type="protein sequence ID" value="ENSECRP00000030353.1"/>
    <property type="gene ID" value="ENSECRG00000020598.1"/>
</dbReference>
<dbReference type="SUPFAM" id="SSF56672">
    <property type="entry name" value="DNA/RNA polymerases"/>
    <property type="match status" value="1"/>
</dbReference>
<evidence type="ECO:0000313" key="3">
    <source>
        <dbReference type="Ensembl" id="ENSECRP00000030353.1"/>
    </source>
</evidence>
<keyword evidence="1" id="KW-0511">Multifunctional enzyme</keyword>
<name>A0A8C4XGI4_ERPCA</name>
<dbReference type="CDD" id="cd09274">
    <property type="entry name" value="RNase_HI_RT_Ty3"/>
    <property type="match status" value="1"/>
</dbReference>
<dbReference type="InterPro" id="IPR043128">
    <property type="entry name" value="Rev_trsase/Diguanyl_cyclase"/>
</dbReference>
<proteinExistence type="predicted"/>
<dbReference type="GO" id="GO:0003824">
    <property type="term" value="F:catalytic activity"/>
    <property type="evidence" value="ECO:0007669"/>
    <property type="project" value="UniProtKB-KW"/>
</dbReference>
<evidence type="ECO:0000256" key="1">
    <source>
        <dbReference type="ARBA" id="ARBA00023268"/>
    </source>
</evidence>
<accession>A0A8C4XGI4</accession>
<dbReference type="Gene3D" id="3.30.70.270">
    <property type="match status" value="1"/>
</dbReference>
<feature type="domain" description="Reverse transcriptase/retrotransposon-derived protein RNase H-like" evidence="2">
    <location>
        <begin position="57"/>
        <end position="155"/>
    </location>
</feature>
<dbReference type="InterPro" id="IPR050951">
    <property type="entry name" value="Retrovirus_Pol_polyprotein"/>
</dbReference>
<organism evidence="3 4">
    <name type="scientific">Erpetoichthys calabaricus</name>
    <name type="common">Rope fish</name>
    <name type="synonym">Calamoichthys calabaricus</name>
    <dbReference type="NCBI Taxonomy" id="27687"/>
    <lineage>
        <taxon>Eukaryota</taxon>
        <taxon>Metazoa</taxon>
        <taxon>Chordata</taxon>
        <taxon>Craniata</taxon>
        <taxon>Vertebrata</taxon>
        <taxon>Euteleostomi</taxon>
        <taxon>Actinopterygii</taxon>
        <taxon>Polypteriformes</taxon>
        <taxon>Polypteridae</taxon>
        <taxon>Erpetoichthys</taxon>
    </lineage>
</organism>
<protein>
    <recommendedName>
        <fullName evidence="2">Reverse transcriptase/retrotransposon-derived protein RNase H-like domain-containing protein</fullName>
    </recommendedName>
</protein>
<dbReference type="InterPro" id="IPR043502">
    <property type="entry name" value="DNA/RNA_pol_sf"/>
</dbReference>